<evidence type="ECO:0000259" key="5">
    <source>
        <dbReference type="PROSITE" id="PS50977"/>
    </source>
</evidence>
<dbReference type="Proteomes" id="UP000287547">
    <property type="component" value="Unassembled WGS sequence"/>
</dbReference>
<dbReference type="EMBL" id="QHKI01000008">
    <property type="protein sequence ID" value="RSM86644.1"/>
    <property type="molecule type" value="Genomic_DNA"/>
</dbReference>
<evidence type="ECO:0000313" key="7">
    <source>
        <dbReference type="Proteomes" id="UP000287547"/>
    </source>
</evidence>
<dbReference type="Pfam" id="PF17754">
    <property type="entry name" value="TetR_C_14"/>
    <property type="match status" value="1"/>
</dbReference>
<reference evidence="6 7" key="1">
    <citation type="submission" date="2018-05" db="EMBL/GenBank/DDBJ databases">
        <title>Evolution of GPA BGCs.</title>
        <authorList>
            <person name="Waglechner N."/>
            <person name="Wright G.D."/>
        </authorList>
    </citation>
    <scope>NUCLEOTIDE SEQUENCE [LARGE SCALE GENOMIC DNA]</scope>
    <source>
        <strain evidence="6 7">A82846</strain>
    </source>
</reference>
<dbReference type="Gene3D" id="1.10.357.10">
    <property type="entry name" value="Tetracycline Repressor, domain 2"/>
    <property type="match status" value="1"/>
</dbReference>
<dbReference type="PANTHER" id="PTHR30055:SF234">
    <property type="entry name" value="HTH-TYPE TRANSCRIPTIONAL REGULATOR BETI"/>
    <property type="match status" value="1"/>
</dbReference>
<keyword evidence="3" id="KW-0804">Transcription</keyword>
<evidence type="ECO:0000256" key="3">
    <source>
        <dbReference type="ARBA" id="ARBA00023163"/>
    </source>
</evidence>
<dbReference type="PRINTS" id="PR00455">
    <property type="entry name" value="HTHTETR"/>
</dbReference>
<proteinExistence type="predicted"/>
<dbReference type="GO" id="GO:0000976">
    <property type="term" value="F:transcription cis-regulatory region binding"/>
    <property type="evidence" value="ECO:0007669"/>
    <property type="project" value="TreeGrafter"/>
</dbReference>
<gene>
    <name evidence="6" type="ORF">DMH04_13465</name>
</gene>
<dbReference type="OrthoDB" id="956698at2"/>
<comment type="caution">
    <text evidence="6">The sequence shown here is derived from an EMBL/GenBank/DDBJ whole genome shotgun (WGS) entry which is preliminary data.</text>
</comment>
<dbReference type="GO" id="GO:0003700">
    <property type="term" value="F:DNA-binding transcription factor activity"/>
    <property type="evidence" value="ECO:0007669"/>
    <property type="project" value="TreeGrafter"/>
</dbReference>
<dbReference type="AlphaFoldDB" id="A0A428ZEZ2"/>
<protein>
    <submittedName>
        <fullName evidence="6">TetR/AcrR family transcriptional regulator</fullName>
    </submittedName>
</protein>
<feature type="DNA-binding region" description="H-T-H motif" evidence="4">
    <location>
        <begin position="37"/>
        <end position="56"/>
    </location>
</feature>
<dbReference type="Pfam" id="PF00440">
    <property type="entry name" value="TetR_N"/>
    <property type="match status" value="1"/>
</dbReference>
<dbReference type="InterPro" id="IPR009057">
    <property type="entry name" value="Homeodomain-like_sf"/>
</dbReference>
<dbReference type="InterPro" id="IPR001647">
    <property type="entry name" value="HTH_TetR"/>
</dbReference>
<dbReference type="SUPFAM" id="SSF46689">
    <property type="entry name" value="Homeodomain-like"/>
    <property type="match status" value="1"/>
</dbReference>
<dbReference type="PANTHER" id="PTHR30055">
    <property type="entry name" value="HTH-TYPE TRANSCRIPTIONAL REGULATOR RUTR"/>
    <property type="match status" value="1"/>
</dbReference>
<keyword evidence="2 4" id="KW-0238">DNA-binding</keyword>
<dbReference type="RefSeq" id="WP_037270538.1">
    <property type="nucleotide sequence ID" value="NZ_QHKI01000008.1"/>
</dbReference>
<evidence type="ECO:0000256" key="2">
    <source>
        <dbReference type="ARBA" id="ARBA00023125"/>
    </source>
</evidence>
<keyword evidence="1" id="KW-0805">Transcription regulation</keyword>
<evidence type="ECO:0000313" key="6">
    <source>
        <dbReference type="EMBL" id="RSM86644.1"/>
    </source>
</evidence>
<evidence type="ECO:0000256" key="1">
    <source>
        <dbReference type="ARBA" id="ARBA00023015"/>
    </source>
</evidence>
<evidence type="ECO:0000256" key="4">
    <source>
        <dbReference type="PROSITE-ProRule" id="PRU00335"/>
    </source>
</evidence>
<organism evidence="6 7">
    <name type="scientific">Kibdelosporangium aridum</name>
    <dbReference type="NCBI Taxonomy" id="2030"/>
    <lineage>
        <taxon>Bacteria</taxon>
        <taxon>Bacillati</taxon>
        <taxon>Actinomycetota</taxon>
        <taxon>Actinomycetes</taxon>
        <taxon>Pseudonocardiales</taxon>
        <taxon>Pseudonocardiaceae</taxon>
        <taxon>Kibdelosporangium</taxon>
    </lineage>
</organism>
<dbReference type="Gene3D" id="1.10.10.60">
    <property type="entry name" value="Homeodomain-like"/>
    <property type="match status" value="1"/>
</dbReference>
<accession>A0A428ZEZ2</accession>
<name>A0A428ZEZ2_KIBAR</name>
<feature type="domain" description="HTH tetR-type" evidence="5">
    <location>
        <begin position="14"/>
        <end position="74"/>
    </location>
</feature>
<dbReference type="InterPro" id="IPR050109">
    <property type="entry name" value="HTH-type_TetR-like_transc_reg"/>
</dbReference>
<dbReference type="InterPro" id="IPR041347">
    <property type="entry name" value="MftR_C"/>
</dbReference>
<dbReference type="PROSITE" id="PS50977">
    <property type="entry name" value="HTH_TETR_2"/>
    <property type="match status" value="1"/>
</dbReference>
<sequence>MDQPATGLRERKKARTKTAIQQHALRLFKEHGYQATTVEQIAEAAEVAPSTVFRYFPTKEDLAVLDSYFSIADAMSAAIAAQPAGMAPVEVVRSAFRGVFAGMSPEDRAARYERDLVMLTIPEVWAANLSLIAKSRRMLADAMQARSPGSRIVADAAVGVGLGALLDWAQDPQGDPAEALDQAFSRLAEFLS</sequence>